<dbReference type="AlphaFoldDB" id="A0A2N0RXD5"/>
<protein>
    <submittedName>
        <fullName evidence="1">Uncharacterized protein</fullName>
    </submittedName>
</protein>
<accession>A0A2N0RXD5</accession>
<name>A0A2N0RXD5_9GLOM</name>
<dbReference type="VEuPathDB" id="FungiDB:RhiirA1_440917"/>
<reference evidence="1 2" key="1">
    <citation type="submission" date="2017-10" db="EMBL/GenBank/DDBJ databases">
        <title>Extensive intraspecific genome diversity in a model arbuscular mycorrhizal fungus.</title>
        <authorList>
            <person name="Chen E.C.H."/>
            <person name="Morin E."/>
            <person name="Baudet D."/>
            <person name="Noel J."/>
            <person name="Ndikumana S."/>
            <person name="Charron P."/>
            <person name="St-Onge C."/>
            <person name="Giorgi J."/>
            <person name="Grigoriev I.V."/>
            <person name="Roux C."/>
            <person name="Martin F.M."/>
            <person name="Corradi N."/>
        </authorList>
    </citation>
    <scope>NUCLEOTIDE SEQUENCE [LARGE SCALE GENOMIC DNA]</scope>
    <source>
        <strain evidence="1 2">A1</strain>
    </source>
</reference>
<dbReference type="VEuPathDB" id="FungiDB:FUN_023766"/>
<reference evidence="1 2" key="2">
    <citation type="submission" date="2017-10" db="EMBL/GenBank/DDBJ databases">
        <title>Genome analyses suggest a sexual origin of heterokaryosis in a supposedly ancient asexual fungus.</title>
        <authorList>
            <person name="Corradi N."/>
            <person name="Sedzielewska K."/>
            <person name="Noel J."/>
            <person name="Charron P."/>
            <person name="Farinelli L."/>
            <person name="Marton T."/>
            <person name="Kruger M."/>
            <person name="Pelin A."/>
            <person name="Brachmann A."/>
            <person name="Corradi N."/>
        </authorList>
    </citation>
    <scope>NUCLEOTIDE SEQUENCE [LARGE SCALE GENOMIC DNA]</scope>
    <source>
        <strain evidence="1 2">A1</strain>
    </source>
</reference>
<comment type="caution">
    <text evidence="1">The sequence shown here is derived from an EMBL/GenBank/DDBJ whole genome shotgun (WGS) entry which is preliminary data.</text>
</comment>
<gene>
    <name evidence="1" type="ORF">RhiirA1_440917</name>
</gene>
<dbReference type="Proteomes" id="UP000232688">
    <property type="component" value="Unassembled WGS sequence"/>
</dbReference>
<proteinExistence type="predicted"/>
<organism evidence="1 2">
    <name type="scientific">Rhizophagus irregularis</name>
    <dbReference type="NCBI Taxonomy" id="588596"/>
    <lineage>
        <taxon>Eukaryota</taxon>
        <taxon>Fungi</taxon>
        <taxon>Fungi incertae sedis</taxon>
        <taxon>Mucoromycota</taxon>
        <taxon>Glomeromycotina</taxon>
        <taxon>Glomeromycetes</taxon>
        <taxon>Glomerales</taxon>
        <taxon>Glomeraceae</taxon>
        <taxon>Rhizophagus</taxon>
    </lineage>
</organism>
<dbReference type="EMBL" id="LLXH01000361">
    <property type="protein sequence ID" value="PKC67956.1"/>
    <property type="molecule type" value="Genomic_DNA"/>
</dbReference>
<evidence type="ECO:0000313" key="1">
    <source>
        <dbReference type="EMBL" id="PKC67956.1"/>
    </source>
</evidence>
<evidence type="ECO:0000313" key="2">
    <source>
        <dbReference type="Proteomes" id="UP000232688"/>
    </source>
</evidence>
<sequence>MLINKKYGFKYQYFTNLLSFDGILDIKRKNSIISLDRLKKHQIDTKYLIKKLTKTSYNNNEDQYNEINYDDIKGILMDFHILLGVEKMDITLKKFLVVNYIEGDDEFILGNDFIRDFDVEIEDVYDKQLLRQLKFTVQLNEIDEYIHNDFDNINDEATSSISAGSNAVRKRRMKEKNVDDLTHHDDAYASSADNVAEQNNNINSRTSRTSTLKNFVETVRNTFTKHYYCMIVAFIIFLGTISSIPDERCKYSIDRTNWITNEDCEVKCLSKAYHLIFKDDVDWLITLENDAASLNTSLTSTNERCLNKLKRKSPIYDLELISDNMYNIRASYKSLLKYYGNDLWTQRERHIKDIKTIVEFSPSDWLLFFINQRKKRIDYINKLFLSISENDKNENFVNMMEDIHIELINIIDDIKKVQFELEKQQSEDNIFDCLDLLMTELNYAKLYTEKLREKNIIINHIFMKLKVDIIKILEKRNFNNDEIEIINHFLEQEQINRNIFLENI</sequence>
<dbReference type="VEuPathDB" id="FungiDB:RhiirFUN_001860"/>